<sequence length="281" mass="31016">MFSDEARRLPAPRPGGGSSHVPTDIKRRTAPLARAIAPRWYWQRKYRILQEIAATKPELQLVTSLCDPSRISVDVGAAVGEFCVAMLRSSRSVIAFEPRPAQARALKAMFDAVGVRADVKAMALSDHPGTTAMRVVESDPGRSTIEASNTLADAQHSPVATIDVPVLQLDDLHLRDVGFVKIDVEGHELAVLHGAAETLRRNRPALLIEAEERHHPNAVAEITRWLGGLNYTGHFDIKGTLRPIDEFDPETHQSPANVGGWEDNWMIRGVYVNTFVFLPEQ</sequence>
<protein>
    <submittedName>
        <fullName evidence="3">FkbM family methyltransferase</fullName>
    </submittedName>
</protein>
<feature type="domain" description="Methyltransferase FkbM" evidence="2">
    <location>
        <begin position="74"/>
        <end position="231"/>
    </location>
</feature>
<dbReference type="Gene3D" id="3.40.50.150">
    <property type="entry name" value="Vaccinia Virus protein VP39"/>
    <property type="match status" value="1"/>
</dbReference>
<evidence type="ECO:0000313" key="4">
    <source>
        <dbReference type="Proteomes" id="UP001519535"/>
    </source>
</evidence>
<keyword evidence="3" id="KW-0489">Methyltransferase</keyword>
<dbReference type="Pfam" id="PF05050">
    <property type="entry name" value="Methyltransf_21"/>
    <property type="match status" value="1"/>
</dbReference>
<dbReference type="InterPro" id="IPR006342">
    <property type="entry name" value="FkbM_mtfrase"/>
</dbReference>
<dbReference type="RefSeq" id="WP_214092376.1">
    <property type="nucleotide sequence ID" value="NZ_JAHCLR010000012.1"/>
</dbReference>
<evidence type="ECO:0000259" key="2">
    <source>
        <dbReference type="Pfam" id="PF05050"/>
    </source>
</evidence>
<keyword evidence="4" id="KW-1185">Reference proteome</keyword>
<proteinExistence type="predicted"/>
<dbReference type="PANTHER" id="PTHR34203">
    <property type="entry name" value="METHYLTRANSFERASE, FKBM FAMILY PROTEIN"/>
    <property type="match status" value="1"/>
</dbReference>
<organism evidence="3 4">
    <name type="scientific">Mycolicibacter acidiphilus</name>
    <dbReference type="NCBI Taxonomy" id="2835306"/>
    <lineage>
        <taxon>Bacteria</taxon>
        <taxon>Bacillati</taxon>
        <taxon>Actinomycetota</taxon>
        <taxon>Actinomycetes</taxon>
        <taxon>Mycobacteriales</taxon>
        <taxon>Mycobacteriaceae</taxon>
        <taxon>Mycolicibacter</taxon>
    </lineage>
</organism>
<dbReference type="PANTHER" id="PTHR34203:SF15">
    <property type="entry name" value="SLL1173 PROTEIN"/>
    <property type="match status" value="1"/>
</dbReference>
<dbReference type="InterPro" id="IPR029063">
    <property type="entry name" value="SAM-dependent_MTases_sf"/>
</dbReference>
<gene>
    <name evidence="3" type="ORF">KIH27_07800</name>
</gene>
<feature type="region of interest" description="Disordered" evidence="1">
    <location>
        <begin position="1"/>
        <end position="24"/>
    </location>
</feature>
<dbReference type="GO" id="GO:0008168">
    <property type="term" value="F:methyltransferase activity"/>
    <property type="evidence" value="ECO:0007669"/>
    <property type="project" value="UniProtKB-KW"/>
</dbReference>
<evidence type="ECO:0000256" key="1">
    <source>
        <dbReference type="SAM" id="MobiDB-lite"/>
    </source>
</evidence>
<keyword evidence="3" id="KW-0808">Transferase</keyword>
<dbReference type="EMBL" id="JAHCLR010000012">
    <property type="protein sequence ID" value="MBS9533490.1"/>
    <property type="molecule type" value="Genomic_DNA"/>
</dbReference>
<dbReference type="InterPro" id="IPR052514">
    <property type="entry name" value="SAM-dependent_MTase"/>
</dbReference>
<comment type="caution">
    <text evidence="3">The sequence shown here is derived from an EMBL/GenBank/DDBJ whole genome shotgun (WGS) entry which is preliminary data.</text>
</comment>
<name>A0ABS5RGR7_9MYCO</name>
<dbReference type="NCBIfam" id="TIGR01444">
    <property type="entry name" value="fkbM_fam"/>
    <property type="match status" value="1"/>
</dbReference>
<dbReference type="GO" id="GO:0032259">
    <property type="term" value="P:methylation"/>
    <property type="evidence" value="ECO:0007669"/>
    <property type="project" value="UniProtKB-KW"/>
</dbReference>
<dbReference type="SUPFAM" id="SSF53335">
    <property type="entry name" value="S-adenosyl-L-methionine-dependent methyltransferases"/>
    <property type="match status" value="1"/>
</dbReference>
<reference evidence="3 4" key="1">
    <citation type="submission" date="2021-05" db="EMBL/GenBank/DDBJ databases">
        <title>Mycobacterium acidophilum sp. nov., an extremely acid-tolerant member of the genus Mycobacterium.</title>
        <authorList>
            <person name="Xia J."/>
        </authorList>
    </citation>
    <scope>NUCLEOTIDE SEQUENCE [LARGE SCALE GENOMIC DNA]</scope>
    <source>
        <strain evidence="3 4">M1</strain>
    </source>
</reference>
<accession>A0ABS5RGR7</accession>
<evidence type="ECO:0000313" key="3">
    <source>
        <dbReference type="EMBL" id="MBS9533490.1"/>
    </source>
</evidence>
<dbReference type="Proteomes" id="UP001519535">
    <property type="component" value="Unassembled WGS sequence"/>
</dbReference>